<dbReference type="AlphaFoldDB" id="A0AAN5CHX4"/>
<dbReference type="InterPro" id="IPR052665">
    <property type="entry name" value="Neuropeptide-GPCR"/>
</dbReference>
<keyword evidence="2 5" id="KW-0812">Transmembrane</keyword>
<dbReference type="PROSITE" id="PS50262">
    <property type="entry name" value="G_PROTEIN_RECEP_F1_2"/>
    <property type="match status" value="1"/>
</dbReference>
<keyword evidence="3 5" id="KW-1133">Transmembrane helix</keyword>
<sequence length="386" mass="43446">SGPASNSLATWMFVSQLQYWVVLVVVLLTLPLIVIGLLRLRQLRRSHYYHFLAGICIANLVSLTTILFDVLGPSFFPSMKGSLTCKGTPFLMNVAACFSNWTFVVMFAQRFAILLFPLKQMMQQGCIGFFLDARRLLGVVLLFSIATQTLSLGGPKSERVCKLKRRSTSRTRLVTTAFSARTATWVSILEMSSTYLLPFICTLSVDLGVLVWSKHFTTKFAKTVVSRNTNVTSTGRAASQMVLIREISNASAKAPRKKSSAEQESGMKIQSAESVRLCNKKRGKAIKRCLMMATAQVLINLPYHTLQVFDEIYDFANDQEWFSFYFYADALMYLIYLLQYPAVLVHIEFLISDSTRKGTKSPFPTASRNTSVRPKYRSLLKTEITS</sequence>
<feature type="non-terminal residue" evidence="7">
    <location>
        <position position="386"/>
    </location>
</feature>
<feature type="transmembrane region" description="Helical" evidence="5">
    <location>
        <begin position="90"/>
        <end position="116"/>
    </location>
</feature>
<keyword evidence="8" id="KW-1185">Reference proteome</keyword>
<evidence type="ECO:0000313" key="8">
    <source>
        <dbReference type="Proteomes" id="UP001328107"/>
    </source>
</evidence>
<dbReference type="Proteomes" id="UP001328107">
    <property type="component" value="Unassembled WGS sequence"/>
</dbReference>
<reference evidence="8" key="1">
    <citation type="submission" date="2022-10" db="EMBL/GenBank/DDBJ databases">
        <title>Genome assembly of Pristionchus species.</title>
        <authorList>
            <person name="Yoshida K."/>
            <person name="Sommer R.J."/>
        </authorList>
    </citation>
    <scope>NUCLEOTIDE SEQUENCE [LARGE SCALE GENOMIC DNA]</scope>
    <source>
        <strain evidence="8">RS5460</strain>
    </source>
</reference>
<dbReference type="Gene3D" id="1.20.1070.10">
    <property type="entry name" value="Rhodopsin 7-helix transmembrane proteins"/>
    <property type="match status" value="1"/>
</dbReference>
<feature type="domain" description="G-protein coupled receptors family 1 profile" evidence="6">
    <location>
        <begin position="29"/>
        <end position="344"/>
    </location>
</feature>
<feature type="transmembrane region" description="Helical" evidence="5">
    <location>
        <begin position="285"/>
        <end position="304"/>
    </location>
</feature>
<proteinExistence type="predicted"/>
<feature type="transmembrane region" description="Helical" evidence="5">
    <location>
        <begin position="324"/>
        <end position="351"/>
    </location>
</feature>
<organism evidence="7 8">
    <name type="scientific">Pristionchus mayeri</name>
    <dbReference type="NCBI Taxonomy" id="1317129"/>
    <lineage>
        <taxon>Eukaryota</taxon>
        <taxon>Metazoa</taxon>
        <taxon>Ecdysozoa</taxon>
        <taxon>Nematoda</taxon>
        <taxon>Chromadorea</taxon>
        <taxon>Rhabditida</taxon>
        <taxon>Rhabditina</taxon>
        <taxon>Diplogasteromorpha</taxon>
        <taxon>Diplogasteroidea</taxon>
        <taxon>Neodiplogasteridae</taxon>
        <taxon>Pristionchus</taxon>
    </lineage>
</organism>
<accession>A0AAN5CHX4</accession>
<protein>
    <recommendedName>
        <fullName evidence="6">G-protein coupled receptors family 1 profile domain-containing protein</fullName>
    </recommendedName>
</protein>
<dbReference type="PANTHER" id="PTHR24224:SF1">
    <property type="entry name" value="G-PROTEIN COUPLED RECEPTORS FAMILY 1 PROFILE DOMAIN-CONTAINING PROTEIN"/>
    <property type="match status" value="1"/>
</dbReference>
<feature type="non-terminal residue" evidence="7">
    <location>
        <position position="1"/>
    </location>
</feature>
<keyword evidence="4 5" id="KW-0472">Membrane</keyword>
<feature type="transmembrane region" description="Helical" evidence="5">
    <location>
        <begin position="17"/>
        <end position="38"/>
    </location>
</feature>
<evidence type="ECO:0000259" key="6">
    <source>
        <dbReference type="PROSITE" id="PS50262"/>
    </source>
</evidence>
<comment type="caution">
    <text evidence="7">The sequence shown here is derived from an EMBL/GenBank/DDBJ whole genome shotgun (WGS) entry which is preliminary data.</text>
</comment>
<feature type="transmembrane region" description="Helical" evidence="5">
    <location>
        <begin position="195"/>
        <end position="212"/>
    </location>
</feature>
<dbReference type="EMBL" id="BTRK01000004">
    <property type="protein sequence ID" value="GMR44747.1"/>
    <property type="molecule type" value="Genomic_DNA"/>
</dbReference>
<dbReference type="InterPro" id="IPR017452">
    <property type="entry name" value="GPCR_Rhodpsn_7TM"/>
</dbReference>
<dbReference type="SUPFAM" id="SSF81321">
    <property type="entry name" value="Family A G protein-coupled receptor-like"/>
    <property type="match status" value="1"/>
</dbReference>
<name>A0AAN5CHX4_9BILA</name>
<comment type="subcellular location">
    <subcellularLocation>
        <location evidence="1">Membrane</location>
    </subcellularLocation>
</comment>
<evidence type="ECO:0000256" key="2">
    <source>
        <dbReference type="ARBA" id="ARBA00022692"/>
    </source>
</evidence>
<evidence type="ECO:0000256" key="1">
    <source>
        <dbReference type="ARBA" id="ARBA00004370"/>
    </source>
</evidence>
<evidence type="ECO:0000256" key="5">
    <source>
        <dbReference type="SAM" id="Phobius"/>
    </source>
</evidence>
<feature type="transmembrane region" description="Helical" evidence="5">
    <location>
        <begin position="50"/>
        <end position="70"/>
    </location>
</feature>
<evidence type="ECO:0000313" key="7">
    <source>
        <dbReference type="EMBL" id="GMR44747.1"/>
    </source>
</evidence>
<feature type="transmembrane region" description="Helical" evidence="5">
    <location>
        <begin position="136"/>
        <end position="154"/>
    </location>
</feature>
<dbReference type="PANTHER" id="PTHR24224">
    <property type="entry name" value="CARDIOACCELERATORY PEPTIDE RECEPTOR-RELATED"/>
    <property type="match status" value="1"/>
</dbReference>
<gene>
    <name evidence="7" type="ORF">PMAYCL1PPCAC_14942</name>
</gene>
<evidence type="ECO:0000256" key="3">
    <source>
        <dbReference type="ARBA" id="ARBA00022989"/>
    </source>
</evidence>
<evidence type="ECO:0000256" key="4">
    <source>
        <dbReference type="ARBA" id="ARBA00023136"/>
    </source>
</evidence>
<dbReference type="GO" id="GO:0016020">
    <property type="term" value="C:membrane"/>
    <property type="evidence" value="ECO:0007669"/>
    <property type="project" value="UniProtKB-SubCell"/>
</dbReference>